<feature type="region of interest" description="Disordered" evidence="9">
    <location>
        <begin position="1308"/>
        <end position="1327"/>
    </location>
</feature>
<dbReference type="SUPFAM" id="SSF48403">
    <property type="entry name" value="Ankyrin repeat"/>
    <property type="match status" value="1"/>
</dbReference>
<keyword evidence="6 10" id="KW-0472">Membrane</keyword>
<dbReference type="InterPro" id="IPR041491">
    <property type="entry name" value="TRPM_SLOG"/>
</dbReference>
<evidence type="ECO:0000313" key="14">
    <source>
        <dbReference type="Proteomes" id="UP000054632"/>
    </source>
</evidence>
<keyword evidence="13" id="KW-0675">Receptor</keyword>
<feature type="transmembrane region" description="Helical" evidence="10">
    <location>
        <begin position="1193"/>
        <end position="1212"/>
    </location>
</feature>
<organism evidence="13 14">
    <name type="scientific">Trichinella pseudospiralis</name>
    <name type="common">Parasitic roundworm</name>
    <dbReference type="NCBI Taxonomy" id="6337"/>
    <lineage>
        <taxon>Eukaryota</taxon>
        <taxon>Metazoa</taxon>
        <taxon>Ecdysozoa</taxon>
        <taxon>Nematoda</taxon>
        <taxon>Enoplea</taxon>
        <taxon>Dorylaimia</taxon>
        <taxon>Trichinellida</taxon>
        <taxon>Trichinellidae</taxon>
        <taxon>Trichinella</taxon>
    </lineage>
</organism>
<keyword evidence="4 10" id="KW-1133">Transmembrane helix</keyword>
<feature type="transmembrane region" description="Helical" evidence="10">
    <location>
        <begin position="944"/>
        <end position="961"/>
    </location>
</feature>
<feature type="compositionally biased region" description="Polar residues" evidence="9">
    <location>
        <begin position="1315"/>
        <end position="1327"/>
    </location>
</feature>
<keyword evidence="8" id="KW-0175">Coiled coil</keyword>
<feature type="compositionally biased region" description="Polar residues" evidence="9">
    <location>
        <begin position="1335"/>
        <end position="1352"/>
    </location>
</feature>
<dbReference type="Pfam" id="PF25508">
    <property type="entry name" value="TRPM2"/>
    <property type="match status" value="1"/>
</dbReference>
<dbReference type="EMBL" id="JYDR01000097">
    <property type="protein sequence ID" value="KRY69106.1"/>
    <property type="molecule type" value="Genomic_DNA"/>
</dbReference>
<feature type="compositionally biased region" description="Polar residues" evidence="9">
    <location>
        <begin position="1398"/>
        <end position="1417"/>
    </location>
</feature>
<feature type="transmembrane region" description="Helical" evidence="10">
    <location>
        <begin position="1069"/>
        <end position="1086"/>
    </location>
</feature>
<evidence type="ECO:0000256" key="6">
    <source>
        <dbReference type="ARBA" id="ARBA00023136"/>
    </source>
</evidence>
<evidence type="ECO:0000313" key="13">
    <source>
        <dbReference type="EMBL" id="KRY69106.1"/>
    </source>
</evidence>
<feature type="domain" description="TRPM-like" evidence="12">
    <location>
        <begin position="420"/>
        <end position="687"/>
    </location>
</feature>
<feature type="domain" description="TRPM SLOG" evidence="11">
    <location>
        <begin position="101"/>
        <end position="364"/>
    </location>
</feature>
<feature type="region of interest" description="Disordered" evidence="9">
    <location>
        <begin position="1335"/>
        <end position="1357"/>
    </location>
</feature>
<dbReference type="InterPro" id="IPR057366">
    <property type="entry name" value="TRPM-like"/>
</dbReference>
<feature type="non-terminal residue" evidence="13">
    <location>
        <position position="1"/>
    </location>
</feature>
<evidence type="ECO:0000256" key="8">
    <source>
        <dbReference type="SAM" id="Coils"/>
    </source>
</evidence>
<feature type="region of interest" description="Disordered" evidence="9">
    <location>
        <begin position="1369"/>
        <end position="1417"/>
    </location>
</feature>
<evidence type="ECO:0000256" key="10">
    <source>
        <dbReference type="SAM" id="Phobius"/>
    </source>
</evidence>
<evidence type="ECO:0000256" key="7">
    <source>
        <dbReference type="ARBA" id="ARBA00023303"/>
    </source>
</evidence>
<name>A0A0V1E710_TRIPS</name>
<dbReference type="GO" id="GO:0005261">
    <property type="term" value="F:monoatomic cation channel activity"/>
    <property type="evidence" value="ECO:0007669"/>
    <property type="project" value="TreeGrafter"/>
</dbReference>
<sequence>LKFHQSMISRRQKAANQVNEWIRERFLKRECFKILPVSTDSEKCGCGRYFASHYYFEEEKDSAAQKEGNRWSVAECTSTFSTDAYGTLRFQGVSRPWKSLYIRMDFTVDPQDMWQLLVHVWGLEPPKLVITIYGGGNDFELNPALWQEFKNGLLKVAKNTSAWIITSGLRVGVVKHVAAALTECTSTKKKQQFALIGIAPWGMVRQSEQLIGQNKCVNYYPFESQRSRFVSLCEGHTCFLMVDNGTVGRSGAEMTVRRHFETFLKQKSMDTSQRLMPIVCLVLGGGRLALHSAVNFVCSSPPVPVVVCKNSGRGADILAYAVEMATESKLKDENLKKLLCDKIKEKLDLEKGEITWWASCLVDCLAHRNLLTVFDGMSVQDDDQQLDCKILNALLTGRNSTSIDRLSLLLTWNREDMLREILERGGDWEESALHSVMMQALMYDHTDFVKLLLQHGVAVDAFLTPDRLEELYNTDKGPPNTLAALMQDVAKEGDRCKYFRLPDIGLLIETLVGGGFRANYRRREFRLRYKQYVRGDWTHLPQHPGKDALKANGNDQKENSPVKVGSYFFQNPFHDLFIWAVLTNRLEMALSMWQNGDELLAKALIGHKLFKAMAKEAKDDALEMEICDSLRSNAEEFRKLSCELLDQCYKNDDFNTMQLLTYELKNWGKKNCISLAALANNKEFIAHPSCQLLLADLWLGGMRIRKNVNIKVLLGVLVPPLIFTIPFKTKEELLLQAQTAAEYQEHCDVGNLTSDSESSDSDSEDDACCTVVLGEETENNLEQQTENAPRPSVKRKRKVSHYIPSPHYPDMQSVEQQQKKHRGTMPHNGYFAKISPTNDPLEFLNDAASSMPNLSPRGTALYSLKLANLNRQNLSVRKKIREFYAAPITAFWSWTVRLIGTFGKSSILHCMPFEFKLGYLFFLALFTCIVLVKPTKEPYWAEYYILMFVVGFFTDLIRKLLMVDAKDLRSKWTVYSRRQWDRASLFASLIFFIGFGLRVHSNTLDLGRVILKCIIVFYYLRLLTVLTVSSKLGPYITIYGKMVRCWNYCIMLLAAIVLANFTILKVSKMVLLCTILFILLISFGVFRQSLTFPNEEWDWKLIRDIVYKPYFMLYGEVYADEIDTCGDENENCVFFYWLSPLFMTIYLLLSIIVFLNMMIAAFNFVFVTISAHSHLIWKFQKFEQVMDYEKQPFLPPPFVIIVHLYLLVQFLCRRRSKAHRTDMSLKLFLSESDVAKVHDFENQCMEELFERRRQEISSTPRAALRDLMDKILSTNEQIRKLQERLDQYNGRLALIERLIVKVSPEVEVQVQPPSTRSNDSPSPNAERLTISTENVSSVQAAGSKPSGHSQTPGPRLRRHNTCWQTEMAFGISPSSSQRGSPERQLPPRRGNSLIINVRSANDAGNNDQTQRSTTARV</sequence>
<evidence type="ECO:0000256" key="3">
    <source>
        <dbReference type="ARBA" id="ARBA00022692"/>
    </source>
</evidence>
<accession>A0A0V1E710</accession>
<protein>
    <submittedName>
        <fullName evidence="13">Transient receptor potential cation channel trpm</fullName>
    </submittedName>
</protein>
<proteinExistence type="predicted"/>
<feature type="transmembrane region" description="Helical" evidence="10">
    <location>
        <begin position="982"/>
        <end position="1000"/>
    </location>
</feature>
<dbReference type="InterPro" id="IPR050927">
    <property type="entry name" value="TRPM"/>
</dbReference>
<keyword evidence="3 10" id="KW-0812">Transmembrane</keyword>
<evidence type="ECO:0000256" key="5">
    <source>
        <dbReference type="ARBA" id="ARBA00023065"/>
    </source>
</evidence>
<gene>
    <name evidence="13" type="primary">trpm</name>
    <name evidence="13" type="ORF">T4A_6026</name>
</gene>
<feature type="transmembrane region" description="Helical" evidence="10">
    <location>
        <begin position="1045"/>
        <end position="1063"/>
    </location>
</feature>
<comment type="caution">
    <text evidence="13">The sequence shown here is derived from an EMBL/GenBank/DDBJ whole genome shotgun (WGS) entry which is preliminary data.</text>
</comment>
<evidence type="ECO:0000259" key="12">
    <source>
        <dbReference type="Pfam" id="PF25508"/>
    </source>
</evidence>
<dbReference type="GO" id="GO:0030001">
    <property type="term" value="P:metal ion transport"/>
    <property type="evidence" value="ECO:0007669"/>
    <property type="project" value="TreeGrafter"/>
</dbReference>
<keyword evidence="5" id="KW-0406">Ion transport</keyword>
<keyword evidence="7" id="KW-0407">Ion channel</keyword>
<dbReference type="InterPro" id="IPR036770">
    <property type="entry name" value="Ankyrin_rpt-contain_sf"/>
</dbReference>
<feature type="transmembrane region" description="Helical" evidence="10">
    <location>
        <begin position="915"/>
        <end position="932"/>
    </location>
</feature>
<dbReference type="PANTHER" id="PTHR13800">
    <property type="entry name" value="TRANSIENT RECEPTOR POTENTIAL CATION CHANNEL, SUBFAMILY M, MEMBER 6"/>
    <property type="match status" value="1"/>
</dbReference>
<evidence type="ECO:0000256" key="4">
    <source>
        <dbReference type="ARBA" id="ARBA00022989"/>
    </source>
</evidence>
<evidence type="ECO:0000256" key="9">
    <source>
        <dbReference type="SAM" id="MobiDB-lite"/>
    </source>
</evidence>
<feature type="region of interest" description="Disordered" evidence="9">
    <location>
        <begin position="778"/>
        <end position="822"/>
    </location>
</feature>
<feature type="coiled-coil region" evidence="8">
    <location>
        <begin position="1264"/>
        <end position="1298"/>
    </location>
</feature>
<dbReference type="Pfam" id="PF18139">
    <property type="entry name" value="LSDAT_euk"/>
    <property type="match status" value="1"/>
</dbReference>
<reference evidence="13 14" key="1">
    <citation type="submission" date="2015-01" db="EMBL/GenBank/DDBJ databases">
        <title>Evolution of Trichinella species and genotypes.</title>
        <authorList>
            <person name="Korhonen P.K."/>
            <person name="Edoardo P."/>
            <person name="Giuseppe L.R."/>
            <person name="Gasser R.B."/>
        </authorList>
    </citation>
    <scope>NUCLEOTIDE SEQUENCE [LARGE SCALE GENOMIC DNA]</scope>
    <source>
        <strain evidence="13">ISS13</strain>
    </source>
</reference>
<keyword evidence="2" id="KW-0813">Transport</keyword>
<feature type="transmembrane region" description="Helical" evidence="10">
    <location>
        <begin position="1145"/>
        <end position="1173"/>
    </location>
</feature>
<feature type="transmembrane region" description="Helical" evidence="10">
    <location>
        <begin position="1006"/>
        <end position="1024"/>
    </location>
</feature>
<evidence type="ECO:0000256" key="2">
    <source>
        <dbReference type="ARBA" id="ARBA00022448"/>
    </source>
</evidence>
<comment type="subcellular location">
    <subcellularLocation>
        <location evidence="1">Membrane</location>
        <topology evidence="1">Multi-pass membrane protein</topology>
    </subcellularLocation>
</comment>
<evidence type="ECO:0000259" key="11">
    <source>
        <dbReference type="Pfam" id="PF18139"/>
    </source>
</evidence>
<dbReference type="Proteomes" id="UP000054632">
    <property type="component" value="Unassembled WGS sequence"/>
</dbReference>
<evidence type="ECO:0000256" key="1">
    <source>
        <dbReference type="ARBA" id="ARBA00004141"/>
    </source>
</evidence>
<dbReference type="PANTHER" id="PTHR13800:SF1">
    <property type="entry name" value="TRANSIENT RECEPTOR POTENTIAL CATION CHANNEL TRPM"/>
    <property type="match status" value="1"/>
</dbReference>
<dbReference type="GO" id="GO:0005886">
    <property type="term" value="C:plasma membrane"/>
    <property type="evidence" value="ECO:0007669"/>
    <property type="project" value="TreeGrafter"/>
</dbReference>